<dbReference type="Pfam" id="PF09578">
    <property type="entry name" value="Spore_YabQ"/>
    <property type="match status" value="1"/>
</dbReference>
<keyword evidence="1" id="KW-0472">Membrane</keyword>
<comment type="caution">
    <text evidence="2">The sequence shown here is derived from an EMBL/GenBank/DDBJ whole genome shotgun (WGS) entry which is preliminary data.</text>
</comment>
<evidence type="ECO:0000256" key="1">
    <source>
        <dbReference type="SAM" id="Phobius"/>
    </source>
</evidence>
<protein>
    <submittedName>
        <fullName evidence="2">Spore cortex biosynthesis protein YabQ</fullName>
    </submittedName>
</protein>
<dbReference type="NCBIfam" id="TIGR02893">
    <property type="entry name" value="spore_yabQ"/>
    <property type="match status" value="1"/>
</dbReference>
<keyword evidence="1" id="KW-1133">Transmembrane helix</keyword>
<gene>
    <name evidence="2" type="primary">yabQ</name>
    <name evidence="2" type="ORF">M3202_17190</name>
</gene>
<keyword evidence="1" id="KW-0812">Transmembrane</keyword>
<accession>A0A9X2DRU8</accession>
<keyword evidence="3" id="KW-1185">Reference proteome</keyword>
<feature type="transmembrane region" description="Helical" evidence="1">
    <location>
        <begin position="6"/>
        <end position="27"/>
    </location>
</feature>
<dbReference type="AlphaFoldDB" id="A0A9X2DRU8"/>
<dbReference type="EMBL" id="JAMBOL010000021">
    <property type="protein sequence ID" value="MCM3715799.1"/>
    <property type="molecule type" value="Genomic_DNA"/>
</dbReference>
<feature type="transmembrane region" description="Helical" evidence="1">
    <location>
        <begin position="39"/>
        <end position="62"/>
    </location>
</feature>
<feature type="transmembrane region" description="Helical" evidence="1">
    <location>
        <begin position="68"/>
        <end position="86"/>
    </location>
</feature>
<feature type="transmembrane region" description="Helical" evidence="1">
    <location>
        <begin position="123"/>
        <end position="147"/>
    </location>
</feature>
<evidence type="ECO:0000313" key="3">
    <source>
        <dbReference type="Proteomes" id="UP001139179"/>
    </source>
</evidence>
<proteinExistence type="predicted"/>
<dbReference type="RefSeq" id="WP_251224502.1">
    <property type="nucleotide sequence ID" value="NZ_JAMBOL010000021.1"/>
</dbReference>
<feature type="transmembrane region" description="Helical" evidence="1">
    <location>
        <begin position="98"/>
        <end position="117"/>
    </location>
</feature>
<organism evidence="2 3">
    <name type="scientific">Halalkalibacter oceani</name>
    <dbReference type="NCBI Taxonomy" id="1653776"/>
    <lineage>
        <taxon>Bacteria</taxon>
        <taxon>Bacillati</taxon>
        <taxon>Bacillota</taxon>
        <taxon>Bacilli</taxon>
        <taxon>Bacillales</taxon>
        <taxon>Bacillaceae</taxon>
        <taxon>Halalkalibacter</taxon>
    </lineage>
</organism>
<evidence type="ECO:0000313" key="2">
    <source>
        <dbReference type="EMBL" id="MCM3715799.1"/>
    </source>
</evidence>
<name>A0A9X2DRU8_9BACI</name>
<sequence length="193" mass="22466">MSLSVQLYTMLSMIAMGSYIGAAIDTYHRFSKRRSSFHWFVACNDVMFWLMQALVVFYVLLQTNHGEIRFYVFLALICGYAAYQAMLRPFYRGLLERCIMLTVSIYKGIVTLFRYLVMKPVTFILKLLYSLCMMIVTGCTAVILFLLRLVLVPLRGLALLLLKWTGLLTYVKKSEPIFAKIKEFIKSMRKKKE</sequence>
<dbReference type="Proteomes" id="UP001139179">
    <property type="component" value="Unassembled WGS sequence"/>
</dbReference>
<reference evidence="2" key="1">
    <citation type="submission" date="2022-05" db="EMBL/GenBank/DDBJ databases">
        <title>Comparative Genomics of Spacecraft Associated Microbes.</title>
        <authorList>
            <person name="Tran M.T."/>
            <person name="Wright A."/>
            <person name="Seuylemezian A."/>
            <person name="Eisen J."/>
            <person name="Coil D."/>
        </authorList>
    </citation>
    <scope>NUCLEOTIDE SEQUENCE</scope>
    <source>
        <strain evidence="2">214.1.1</strain>
    </source>
</reference>
<dbReference type="InterPro" id="IPR019074">
    <property type="entry name" value="YabQ"/>
</dbReference>